<feature type="compositionally biased region" description="Polar residues" evidence="1">
    <location>
        <begin position="577"/>
        <end position="586"/>
    </location>
</feature>
<feature type="region of interest" description="Disordered" evidence="1">
    <location>
        <begin position="575"/>
        <end position="648"/>
    </location>
</feature>
<sequence length="648" mass="72119">MVTSDPDGNGGAPDVSELFCHYNSLYFRDSLGSCAVSWTEDPLPDCDVSTCDYYPGGGGCIILLSKSLCGSHNGSDLKNALLHEMIHAYICIKDNNSNHSDHGAKFQKLMNTINLSSVADPHRPVDGYSITLLHEIHKKYYHYKCQSCADFIKSTNMRGPSGDDCIERKGVDDPCHNSNCHWHRYGYALHLIDCNIWSFLSTLSKVEPEQEEQLRYNNETNVKQWLSNILSTVLSPRSGEDIYRVLLLSPKCGIPSRRGLWHYSCDPRPGLACSIGGLRTPPMARSLSWPSRPMSRGCGRRCQSASKGLSHDGQSLQPSLRPSMIPSLVGGQWPGQEHTACCAVTWAICGLEVYLMAAICFNKFRNLIIHKQQCSGNYCRVQESSPGGPELKCLEDISSMLNVPCPELKYLEAVEAYNEGKVEEPACTSWHTTHTSNKSRRSNKNEREDASVEFLHVADNAVVCSGLDSSSKDRSNKKIKISKDVNSDLGRTETVQEAPKRRRTAVLDNQECSRRKKRKQSNRCGSYSVIIEWLNYYCLSESDEDEVPLINKRTERRRRQRLHEMYLARESNDVEFGSSTSHTVGSCSLAPKDNNKGEIVPSSQPEERSCSSHPVSSNGVAGNQAGHEHMSSPTDSPIRGEIVDISDG</sequence>
<dbReference type="AlphaFoldDB" id="A0A317YJA6"/>
<dbReference type="GO" id="GO:0004222">
    <property type="term" value="F:metalloendopeptidase activity"/>
    <property type="evidence" value="ECO:0007669"/>
    <property type="project" value="InterPro"/>
</dbReference>
<feature type="region of interest" description="Disordered" evidence="1">
    <location>
        <begin position="428"/>
        <end position="447"/>
    </location>
</feature>
<proteinExistence type="predicted"/>
<feature type="compositionally biased region" description="Polar residues" evidence="1">
    <location>
        <begin position="611"/>
        <end position="621"/>
    </location>
</feature>
<dbReference type="Proteomes" id="UP000251960">
    <property type="component" value="Chromosome 1"/>
</dbReference>
<dbReference type="GO" id="GO:0003697">
    <property type="term" value="F:single-stranded DNA binding"/>
    <property type="evidence" value="ECO:0007669"/>
    <property type="project" value="InterPro"/>
</dbReference>
<evidence type="ECO:0000313" key="3">
    <source>
        <dbReference type="EMBL" id="PWZ58176.1"/>
    </source>
</evidence>
<dbReference type="InterPro" id="IPR006640">
    <property type="entry name" value="SprT-like_domain"/>
</dbReference>
<gene>
    <name evidence="3" type="primary">dvc-1</name>
    <name evidence="3" type="ORF">Zm00014a_018704</name>
</gene>
<dbReference type="Pfam" id="PF10263">
    <property type="entry name" value="SprT-like"/>
    <property type="match status" value="1"/>
</dbReference>
<evidence type="ECO:0000256" key="1">
    <source>
        <dbReference type="SAM" id="MobiDB-lite"/>
    </source>
</evidence>
<evidence type="ECO:0000259" key="2">
    <source>
        <dbReference type="Pfam" id="PF10263"/>
    </source>
</evidence>
<reference evidence="3" key="1">
    <citation type="journal article" date="2018" name="Nat. Genet.">
        <title>Extensive intraspecific gene order and gene structural variations between Mo17 and other maize genomes.</title>
        <authorList>
            <person name="Sun S."/>
            <person name="Zhou Y."/>
            <person name="Chen J."/>
            <person name="Shi J."/>
            <person name="Zhao H."/>
            <person name="Zhao H."/>
            <person name="Song W."/>
            <person name="Zhang M."/>
            <person name="Cui Y."/>
            <person name="Dong X."/>
            <person name="Liu H."/>
            <person name="Ma X."/>
            <person name="Jiao Y."/>
            <person name="Wang B."/>
            <person name="Wei X."/>
            <person name="Stein J.C."/>
            <person name="Glaubitz J.C."/>
            <person name="Lu F."/>
            <person name="Yu G."/>
            <person name="Liang C."/>
            <person name="Fengler K."/>
            <person name="Li B."/>
            <person name="Rafalski A."/>
            <person name="Schnable P.S."/>
            <person name="Ware D.H."/>
            <person name="Buckler E.S."/>
            <person name="Lai J."/>
        </authorList>
    </citation>
    <scope>NUCLEOTIDE SEQUENCE [LARGE SCALE GENOMIC DNA]</scope>
    <source>
        <tissue evidence="3">Seedling</tissue>
    </source>
</reference>
<dbReference type="PANTHER" id="PTHR21220:SF0">
    <property type="entry name" value="DNA-DEPENDENT METALLOPROTEASE SPRTN"/>
    <property type="match status" value="1"/>
</dbReference>
<dbReference type="GO" id="GO:0006974">
    <property type="term" value="P:DNA damage response"/>
    <property type="evidence" value="ECO:0007669"/>
    <property type="project" value="InterPro"/>
</dbReference>
<comment type="caution">
    <text evidence="3">The sequence shown here is derived from an EMBL/GenBank/DDBJ whole genome shotgun (WGS) entry which is preliminary data.</text>
</comment>
<protein>
    <submittedName>
        <fullName evidence="3">SprT-like domain-containing protein Spartan</fullName>
    </submittedName>
</protein>
<dbReference type="EMBL" id="NCVQ01000001">
    <property type="protein sequence ID" value="PWZ58176.1"/>
    <property type="molecule type" value="Genomic_DNA"/>
</dbReference>
<dbReference type="PANTHER" id="PTHR21220">
    <property type="entry name" value="DNA-DEPENDENT METALLOPROTEASE SPRTN"/>
    <property type="match status" value="1"/>
</dbReference>
<organism evidence="3">
    <name type="scientific">Zea mays</name>
    <name type="common">Maize</name>
    <dbReference type="NCBI Taxonomy" id="4577"/>
    <lineage>
        <taxon>Eukaryota</taxon>
        <taxon>Viridiplantae</taxon>
        <taxon>Streptophyta</taxon>
        <taxon>Embryophyta</taxon>
        <taxon>Tracheophyta</taxon>
        <taxon>Spermatophyta</taxon>
        <taxon>Magnoliopsida</taxon>
        <taxon>Liliopsida</taxon>
        <taxon>Poales</taxon>
        <taxon>Poaceae</taxon>
        <taxon>PACMAD clade</taxon>
        <taxon>Panicoideae</taxon>
        <taxon>Andropogonodae</taxon>
        <taxon>Andropogoneae</taxon>
        <taxon>Tripsacinae</taxon>
        <taxon>Zea</taxon>
    </lineage>
</organism>
<accession>A0A317YJA6</accession>
<dbReference type="InterPro" id="IPR044245">
    <property type="entry name" value="Spartan"/>
</dbReference>
<dbReference type="ExpressionAtlas" id="A0A317YJA6">
    <property type="expression patterns" value="baseline and differential"/>
</dbReference>
<feature type="domain" description="SprT-like" evidence="2">
    <location>
        <begin position="16"/>
        <end position="116"/>
    </location>
</feature>
<feature type="region of interest" description="Disordered" evidence="1">
    <location>
        <begin position="490"/>
        <end position="515"/>
    </location>
</feature>
<name>A0A317YJA6_MAIZE</name>